<dbReference type="Gene3D" id="3.90.550.10">
    <property type="entry name" value="Spore Coat Polysaccharide Biosynthesis Protein SpsA, Chain A"/>
    <property type="match status" value="1"/>
</dbReference>
<reference evidence="5 6" key="1">
    <citation type="submission" date="2019-07" db="EMBL/GenBank/DDBJ databases">
        <title>Microlunatus dokdonensis sp. nov. isolated from the rhizospheric soil of the wild plant Elymus tsukushiensis.</title>
        <authorList>
            <person name="Ghim S.-Y."/>
            <person name="Hwang Y.-J."/>
            <person name="Son J.-S."/>
            <person name="Shin J.-H."/>
        </authorList>
    </citation>
    <scope>NUCLEOTIDE SEQUENCE [LARGE SCALE GENOMIC DNA]</scope>
    <source>
        <strain evidence="5 6">KUDC0627</strain>
    </source>
</reference>
<keyword evidence="4 5" id="KW-0808">Transferase</keyword>
<comment type="pathway">
    <text evidence="1">Cell wall biogenesis; cell wall polysaccharide biosynthesis.</text>
</comment>
<evidence type="ECO:0000256" key="4">
    <source>
        <dbReference type="ARBA" id="ARBA00022679"/>
    </source>
</evidence>
<dbReference type="AlphaFoldDB" id="A0A516Q4K0"/>
<name>A0A516Q4K0_9ACTN</name>
<dbReference type="EMBL" id="CP041692">
    <property type="protein sequence ID" value="QDP98359.1"/>
    <property type="molecule type" value="Genomic_DNA"/>
</dbReference>
<evidence type="ECO:0000313" key="6">
    <source>
        <dbReference type="Proteomes" id="UP000319263"/>
    </source>
</evidence>
<dbReference type="Proteomes" id="UP000319263">
    <property type="component" value="Chromosome"/>
</dbReference>
<comment type="similarity">
    <text evidence="2">Belongs to the glycosyltransferase 2 family.</text>
</comment>
<sequence>MQSGPRVSIIVLSMGDRPEELDRCLRSALAQRYDSFEVFCVGMGWQPENVPDGVRTEGLEENLGSPGGRNYAATRVHTDVFMFLDDDAWLPDPDFLHKAMVIFDRWPKLGLLAPRLSDQDGTTLRRWVPRAHVGDPMDSGPAFTCPEGVTLYRRAAWESVGGFPGNFFHGHEGVDVCWRMRDRGWDAWYESSLTVHHPALPPGRHSYYLRLNARNRVWVARRNLPVPLIPVYVGIWTAISLSRNARDWESVKSWVAGWREGWRTSPGERDPMHWKTVAKLTRLGQPPII</sequence>
<evidence type="ECO:0000256" key="3">
    <source>
        <dbReference type="ARBA" id="ARBA00022676"/>
    </source>
</evidence>
<gene>
    <name evidence="5" type="ORF">FOE78_22835</name>
</gene>
<keyword evidence="6" id="KW-1185">Reference proteome</keyword>
<dbReference type="PANTHER" id="PTHR43179:SF12">
    <property type="entry name" value="GALACTOFURANOSYLTRANSFERASE GLFT2"/>
    <property type="match status" value="1"/>
</dbReference>
<organism evidence="5 6">
    <name type="scientific">Microlunatus elymi</name>
    <dbReference type="NCBI Taxonomy" id="2596828"/>
    <lineage>
        <taxon>Bacteria</taxon>
        <taxon>Bacillati</taxon>
        <taxon>Actinomycetota</taxon>
        <taxon>Actinomycetes</taxon>
        <taxon>Propionibacteriales</taxon>
        <taxon>Propionibacteriaceae</taxon>
        <taxon>Microlunatus</taxon>
    </lineage>
</organism>
<dbReference type="OrthoDB" id="5174363at2"/>
<dbReference type="RefSeq" id="WP_143988298.1">
    <property type="nucleotide sequence ID" value="NZ_CP041692.1"/>
</dbReference>
<protein>
    <submittedName>
        <fullName evidence="5">Glycosyltransferase</fullName>
    </submittedName>
</protein>
<evidence type="ECO:0000256" key="1">
    <source>
        <dbReference type="ARBA" id="ARBA00004776"/>
    </source>
</evidence>
<dbReference type="PANTHER" id="PTHR43179">
    <property type="entry name" value="RHAMNOSYLTRANSFERASE WBBL"/>
    <property type="match status" value="1"/>
</dbReference>
<dbReference type="KEGG" id="mik:FOE78_22835"/>
<dbReference type="Pfam" id="PF13641">
    <property type="entry name" value="Glyco_tranf_2_3"/>
    <property type="match status" value="1"/>
</dbReference>
<proteinExistence type="inferred from homology"/>
<evidence type="ECO:0000313" key="5">
    <source>
        <dbReference type="EMBL" id="QDP98359.1"/>
    </source>
</evidence>
<keyword evidence="3" id="KW-0328">Glycosyltransferase</keyword>
<accession>A0A516Q4K0</accession>
<evidence type="ECO:0000256" key="2">
    <source>
        <dbReference type="ARBA" id="ARBA00006739"/>
    </source>
</evidence>
<dbReference type="InterPro" id="IPR029044">
    <property type="entry name" value="Nucleotide-diphossugar_trans"/>
</dbReference>
<dbReference type="GO" id="GO:0016757">
    <property type="term" value="F:glycosyltransferase activity"/>
    <property type="evidence" value="ECO:0007669"/>
    <property type="project" value="UniProtKB-KW"/>
</dbReference>
<dbReference type="SUPFAM" id="SSF53448">
    <property type="entry name" value="Nucleotide-diphospho-sugar transferases"/>
    <property type="match status" value="1"/>
</dbReference>